<dbReference type="HAMAP" id="MF_00568">
    <property type="entry name" value="NadA_type2"/>
    <property type="match status" value="1"/>
</dbReference>
<dbReference type="Pfam" id="PF02445">
    <property type="entry name" value="NadA"/>
    <property type="match status" value="1"/>
</dbReference>
<evidence type="ECO:0000313" key="13">
    <source>
        <dbReference type="EMBL" id="QHA01833.1"/>
    </source>
</evidence>
<dbReference type="FunFam" id="3.40.50.10800:FF:000001">
    <property type="entry name" value="Quinolinate synthase A"/>
    <property type="match status" value="1"/>
</dbReference>
<dbReference type="InterPro" id="IPR036094">
    <property type="entry name" value="NadA_sf"/>
</dbReference>
<keyword evidence="9 12" id="KW-0411">Iron-sulfur</keyword>
<accession>A0A857DM01</accession>
<evidence type="ECO:0000256" key="9">
    <source>
        <dbReference type="ARBA" id="ARBA00023014"/>
    </source>
</evidence>
<dbReference type="InterPro" id="IPR003473">
    <property type="entry name" value="NadA"/>
</dbReference>
<sequence length="307" mass="34017">MMDNDERKDQLINDINALRKQRKAVILAHYYQPRDIQDIADFVGDSLQLAQQAARTDADVIVFCGVHFMAESAAILSPEKTVLLPEPSAGCPMADMVEANRLKEAKTKLPGAKVVCYVNSSAEVKAVSDICCTSSNAEKIVQSLGKEEILFVPDGNLGGYIAAKTNRKINLWPGFCPTHHRLAREDILKAREEHQGAKVLVHPECREEVWREADYVGSTAGIIKYAENSTDTEFIIGTECGILHELTKRCPGKQFYMASAHMICPNMKKISLQKVKDTLSNMAPVVTVSKEIREKAVCALERMLAVQ</sequence>
<dbReference type="EMBL" id="CP046996">
    <property type="protein sequence ID" value="QHA01833.1"/>
    <property type="molecule type" value="Genomic_DNA"/>
</dbReference>
<comment type="catalytic activity">
    <reaction evidence="10">
        <text>iminosuccinate + dihydroxyacetone phosphate = quinolinate + phosphate + 2 H2O + H(+)</text>
        <dbReference type="Rhea" id="RHEA:25888"/>
        <dbReference type="ChEBI" id="CHEBI:15377"/>
        <dbReference type="ChEBI" id="CHEBI:15378"/>
        <dbReference type="ChEBI" id="CHEBI:29959"/>
        <dbReference type="ChEBI" id="CHEBI:43474"/>
        <dbReference type="ChEBI" id="CHEBI:57642"/>
        <dbReference type="ChEBI" id="CHEBI:77875"/>
        <dbReference type="EC" id="2.5.1.72"/>
    </reaction>
    <physiologicalReaction direction="left-to-right" evidence="10">
        <dbReference type="Rhea" id="RHEA:25889"/>
    </physiologicalReaction>
</comment>
<evidence type="ECO:0000256" key="7">
    <source>
        <dbReference type="ARBA" id="ARBA00022723"/>
    </source>
</evidence>
<dbReference type="PANTHER" id="PTHR30573:SF0">
    <property type="entry name" value="QUINOLINATE SYNTHASE, CHLOROPLASTIC"/>
    <property type="match status" value="1"/>
</dbReference>
<name>A0A857DM01_9FIRM</name>
<feature type="binding site" evidence="12">
    <location>
        <begin position="117"/>
        <end position="119"/>
    </location>
    <ligand>
        <name>iminosuccinate</name>
        <dbReference type="ChEBI" id="CHEBI:77875"/>
    </ligand>
</feature>
<dbReference type="AlphaFoldDB" id="A0A857DM01"/>
<dbReference type="InterPro" id="IPR023066">
    <property type="entry name" value="Quinolinate_synth_type2"/>
</dbReference>
<dbReference type="Proteomes" id="UP000430508">
    <property type="component" value="Chromosome"/>
</dbReference>
<feature type="binding site" evidence="12">
    <location>
        <position position="134"/>
    </location>
    <ligand>
        <name>iminosuccinate</name>
        <dbReference type="ChEBI" id="CHEBI:77875"/>
    </ligand>
</feature>
<reference evidence="13 14" key="1">
    <citation type="submission" date="2019-12" db="EMBL/GenBank/DDBJ databases">
        <title>Sequence classification of anaerobic respiratory reductive dehalogenases: First we see many, then we see few.</title>
        <authorList>
            <person name="Molenda O."/>
            <person name="Puentes Jacome L.A."/>
            <person name="Cao X."/>
            <person name="Nesbo C.L."/>
            <person name="Tang S."/>
            <person name="Morson N."/>
            <person name="Patron J."/>
            <person name="Lomheim L."/>
            <person name="Wishart D.S."/>
            <person name="Edwards E.A."/>
        </authorList>
    </citation>
    <scope>NUCLEOTIDE SEQUENCE [LARGE SCALE GENOMIC DNA]</scope>
    <source>
        <strain evidence="13 14">12DCA</strain>
    </source>
</reference>
<dbReference type="GO" id="GO:0008987">
    <property type="term" value="F:quinolinate synthetase A activity"/>
    <property type="evidence" value="ECO:0007669"/>
    <property type="project" value="UniProtKB-UniRule"/>
</dbReference>
<evidence type="ECO:0000256" key="2">
    <source>
        <dbReference type="ARBA" id="ARBA00005065"/>
    </source>
</evidence>
<evidence type="ECO:0000256" key="4">
    <source>
        <dbReference type="ARBA" id="ARBA00022485"/>
    </source>
</evidence>
<protein>
    <recommendedName>
        <fullName evidence="11 12">Quinolinate synthase</fullName>
        <ecNumber evidence="3 12">2.5.1.72</ecNumber>
    </recommendedName>
</protein>
<dbReference type="Gene3D" id="3.40.50.10800">
    <property type="entry name" value="NadA-like"/>
    <property type="match status" value="3"/>
</dbReference>
<evidence type="ECO:0000256" key="3">
    <source>
        <dbReference type="ARBA" id="ARBA00012669"/>
    </source>
</evidence>
<feature type="binding site" evidence="12">
    <location>
        <position position="29"/>
    </location>
    <ligand>
        <name>iminosuccinate</name>
        <dbReference type="ChEBI" id="CHEBI:77875"/>
    </ligand>
</feature>
<dbReference type="NCBIfam" id="NF006878">
    <property type="entry name" value="PRK09375.1-2"/>
    <property type="match status" value="1"/>
</dbReference>
<evidence type="ECO:0000256" key="8">
    <source>
        <dbReference type="ARBA" id="ARBA00023004"/>
    </source>
</evidence>
<feature type="binding site" evidence="12">
    <location>
        <position position="91"/>
    </location>
    <ligand>
        <name>[4Fe-4S] cluster</name>
        <dbReference type="ChEBI" id="CHEBI:49883"/>
    </ligand>
</feature>
<dbReference type="GO" id="GO:0051539">
    <property type="term" value="F:4 iron, 4 sulfur cluster binding"/>
    <property type="evidence" value="ECO:0007669"/>
    <property type="project" value="UniProtKB-KW"/>
</dbReference>
<dbReference type="SUPFAM" id="SSF142754">
    <property type="entry name" value="NadA-like"/>
    <property type="match status" value="1"/>
</dbReference>
<dbReference type="GO" id="GO:0005737">
    <property type="term" value="C:cytoplasm"/>
    <property type="evidence" value="ECO:0007669"/>
    <property type="project" value="UniProtKB-SubCell"/>
</dbReference>
<evidence type="ECO:0000256" key="1">
    <source>
        <dbReference type="ARBA" id="ARBA00003791"/>
    </source>
</evidence>
<evidence type="ECO:0000256" key="12">
    <source>
        <dbReference type="HAMAP-Rule" id="MF_00568"/>
    </source>
</evidence>
<comment type="function">
    <text evidence="1 12">Catalyzes the condensation of iminoaspartate with dihydroxyacetone phosphate to form quinolinate.</text>
</comment>
<feature type="binding site" evidence="12">
    <location>
        <position position="176"/>
    </location>
    <ligand>
        <name>[4Fe-4S] cluster</name>
        <dbReference type="ChEBI" id="CHEBI:49883"/>
    </ligand>
</feature>
<keyword evidence="7 12" id="KW-0479">Metal-binding</keyword>
<keyword evidence="8 12" id="KW-0408">Iron</keyword>
<comment type="pathway">
    <text evidence="2 12">Cofactor biosynthesis; NAD(+) biosynthesis; quinolinate from iminoaspartate: step 1/1.</text>
</comment>
<comment type="subcellular location">
    <subcellularLocation>
        <location evidence="12">Cytoplasm</location>
    </subcellularLocation>
</comment>
<dbReference type="GO" id="GO:0046872">
    <property type="term" value="F:metal ion binding"/>
    <property type="evidence" value="ECO:0007669"/>
    <property type="project" value="UniProtKB-KW"/>
</dbReference>
<evidence type="ECO:0000256" key="10">
    <source>
        <dbReference type="ARBA" id="ARBA00050125"/>
    </source>
</evidence>
<gene>
    <name evidence="12 13" type="primary">nadA</name>
    <name evidence="13" type="ORF">GQ588_01275</name>
</gene>
<feature type="binding site" evidence="12">
    <location>
        <begin position="202"/>
        <end position="204"/>
    </location>
    <ligand>
        <name>iminosuccinate</name>
        <dbReference type="ChEBI" id="CHEBI:77875"/>
    </ligand>
</feature>
<evidence type="ECO:0000256" key="11">
    <source>
        <dbReference type="ARBA" id="ARBA00073059"/>
    </source>
</evidence>
<comment type="cofactor">
    <cofactor evidence="12">
        <name>[4Fe-4S] cluster</name>
        <dbReference type="ChEBI" id="CHEBI:49883"/>
    </cofactor>
    <text evidence="12">Binds 1 [4Fe-4S] cluster per subunit.</text>
</comment>
<dbReference type="NCBIfam" id="TIGR00550">
    <property type="entry name" value="nadA"/>
    <property type="match status" value="1"/>
</dbReference>
<dbReference type="UniPathway" id="UPA00253">
    <property type="reaction ID" value="UER00327"/>
</dbReference>
<evidence type="ECO:0000256" key="6">
    <source>
        <dbReference type="ARBA" id="ARBA00022679"/>
    </source>
</evidence>
<organism evidence="13 14">
    <name type="scientific">Dehalobacter restrictus</name>
    <dbReference type="NCBI Taxonomy" id="55583"/>
    <lineage>
        <taxon>Bacteria</taxon>
        <taxon>Bacillati</taxon>
        <taxon>Bacillota</taxon>
        <taxon>Clostridia</taxon>
        <taxon>Eubacteriales</taxon>
        <taxon>Desulfitobacteriaceae</taxon>
        <taxon>Dehalobacter</taxon>
    </lineage>
</organism>
<feature type="binding site" evidence="12">
    <location>
        <position position="219"/>
    </location>
    <ligand>
        <name>iminosuccinate</name>
        <dbReference type="ChEBI" id="CHEBI:77875"/>
    </ligand>
</feature>
<comment type="similarity">
    <text evidence="12">Belongs to the quinolinate synthase family. Type 2 subfamily.</text>
</comment>
<keyword evidence="5 12" id="KW-0662">Pyridine nucleotide biosynthesis</keyword>
<keyword evidence="4 12" id="KW-0004">4Fe-4S</keyword>
<evidence type="ECO:0000256" key="5">
    <source>
        <dbReference type="ARBA" id="ARBA00022642"/>
    </source>
</evidence>
<dbReference type="GO" id="GO:0034628">
    <property type="term" value="P:'de novo' NAD+ biosynthetic process from L-aspartate"/>
    <property type="evidence" value="ECO:0007669"/>
    <property type="project" value="TreeGrafter"/>
</dbReference>
<dbReference type="EC" id="2.5.1.72" evidence="3 12"/>
<keyword evidence="6 12" id="KW-0808">Transferase</keyword>
<keyword evidence="12" id="KW-0963">Cytoplasm</keyword>
<feature type="binding site" evidence="12">
    <location>
        <position position="264"/>
    </location>
    <ligand>
        <name>[4Fe-4S] cluster</name>
        <dbReference type="ChEBI" id="CHEBI:49883"/>
    </ligand>
</feature>
<dbReference type="NCBIfam" id="NF006879">
    <property type="entry name" value="PRK09375.1-4"/>
    <property type="match status" value="1"/>
</dbReference>
<feature type="binding site" evidence="12">
    <location>
        <position position="46"/>
    </location>
    <ligand>
        <name>iminosuccinate</name>
        <dbReference type="ChEBI" id="CHEBI:77875"/>
    </ligand>
</feature>
<dbReference type="PANTHER" id="PTHR30573">
    <property type="entry name" value="QUINOLINATE SYNTHETASE A"/>
    <property type="match status" value="1"/>
</dbReference>
<evidence type="ECO:0000313" key="14">
    <source>
        <dbReference type="Proteomes" id="UP000430508"/>
    </source>
</evidence>
<proteinExistence type="inferred from homology"/>